<dbReference type="Proteomes" id="UP000283530">
    <property type="component" value="Unassembled WGS sequence"/>
</dbReference>
<name>A0A3S3R5X9_9MAGN</name>
<dbReference type="PANTHER" id="PTHR36773:SF1">
    <property type="entry name" value="EXPRESSED PROTEIN"/>
    <property type="match status" value="1"/>
</dbReference>
<dbReference type="AlphaFoldDB" id="A0A3S3R5X9"/>
<accession>A0A3S3R5X9</accession>
<dbReference type="PANTHER" id="PTHR36773">
    <property type="entry name" value="EXPRESSED PROTEIN"/>
    <property type="match status" value="1"/>
</dbReference>
<proteinExistence type="predicted"/>
<feature type="compositionally biased region" description="Polar residues" evidence="1">
    <location>
        <begin position="189"/>
        <end position="198"/>
    </location>
</feature>
<dbReference type="EMBL" id="QPKB01000011">
    <property type="protein sequence ID" value="RWR95854.1"/>
    <property type="molecule type" value="Genomic_DNA"/>
</dbReference>
<keyword evidence="3" id="KW-1185">Reference proteome</keyword>
<dbReference type="OrthoDB" id="1928518at2759"/>
<protein>
    <submittedName>
        <fullName evidence="2">Uncharacterized protein</fullName>
    </submittedName>
</protein>
<comment type="caution">
    <text evidence="2">The sequence shown here is derived from an EMBL/GenBank/DDBJ whole genome shotgun (WGS) entry which is preliminary data.</text>
</comment>
<sequence>MAMSGSELEDFSASSTVITFDHPLPLLRGPIPASPSDDPSIGPFVLSFKDDRSWRLAYRATESKIIEQCEAGVRIGCAISASAKCKPPWWKTLFGANTMDLNEREQCEEREMAACLAASKKSCIQFAREKCLPAFRDARIAMADQKGIPKRMFRGSPHSDSDPTSAANSSESDPDRVVTNYRGSVLLGSGSNPKDSKN</sequence>
<gene>
    <name evidence="2" type="ORF">CKAN_02521100</name>
</gene>
<dbReference type="STRING" id="337451.A0A3S3R5X9"/>
<feature type="compositionally biased region" description="Polar residues" evidence="1">
    <location>
        <begin position="162"/>
        <end position="171"/>
    </location>
</feature>
<organism evidence="2 3">
    <name type="scientific">Cinnamomum micranthum f. kanehirae</name>
    <dbReference type="NCBI Taxonomy" id="337451"/>
    <lineage>
        <taxon>Eukaryota</taxon>
        <taxon>Viridiplantae</taxon>
        <taxon>Streptophyta</taxon>
        <taxon>Embryophyta</taxon>
        <taxon>Tracheophyta</taxon>
        <taxon>Spermatophyta</taxon>
        <taxon>Magnoliopsida</taxon>
        <taxon>Magnoliidae</taxon>
        <taxon>Laurales</taxon>
        <taxon>Lauraceae</taxon>
        <taxon>Cinnamomum</taxon>
    </lineage>
</organism>
<evidence type="ECO:0000256" key="1">
    <source>
        <dbReference type="SAM" id="MobiDB-lite"/>
    </source>
</evidence>
<reference evidence="2 3" key="1">
    <citation type="journal article" date="2019" name="Nat. Plants">
        <title>Stout camphor tree genome fills gaps in understanding of flowering plant genome evolution.</title>
        <authorList>
            <person name="Chaw S.M."/>
            <person name="Liu Y.C."/>
            <person name="Wu Y.W."/>
            <person name="Wang H.Y."/>
            <person name="Lin C.I."/>
            <person name="Wu C.S."/>
            <person name="Ke H.M."/>
            <person name="Chang L.Y."/>
            <person name="Hsu C.Y."/>
            <person name="Yang H.T."/>
            <person name="Sudianto E."/>
            <person name="Hsu M.H."/>
            <person name="Wu K.P."/>
            <person name="Wang L.N."/>
            <person name="Leebens-Mack J.H."/>
            <person name="Tsai I.J."/>
        </authorList>
    </citation>
    <scope>NUCLEOTIDE SEQUENCE [LARGE SCALE GENOMIC DNA]</scope>
    <source>
        <strain evidence="3">cv. Chaw 1501</strain>
        <tissue evidence="2">Young leaves</tissue>
    </source>
</reference>
<feature type="region of interest" description="Disordered" evidence="1">
    <location>
        <begin position="146"/>
        <end position="198"/>
    </location>
</feature>
<evidence type="ECO:0000313" key="2">
    <source>
        <dbReference type="EMBL" id="RWR95854.1"/>
    </source>
</evidence>
<evidence type="ECO:0000313" key="3">
    <source>
        <dbReference type="Proteomes" id="UP000283530"/>
    </source>
</evidence>
<dbReference type="GO" id="GO:0009536">
    <property type="term" value="C:plastid"/>
    <property type="evidence" value="ECO:0007669"/>
    <property type="project" value="TreeGrafter"/>
</dbReference>